<dbReference type="RefSeq" id="WP_130556202.1">
    <property type="nucleotide sequence ID" value="NZ_AP028947.1"/>
</dbReference>
<dbReference type="PANTHER" id="PTHR33371">
    <property type="entry name" value="INTERMEMBRANE PHOSPHOLIPID TRANSPORT SYSTEM BINDING PROTEIN MLAD-RELATED"/>
    <property type="match status" value="1"/>
</dbReference>
<dbReference type="InterPro" id="IPR003399">
    <property type="entry name" value="Mce/MlaD"/>
</dbReference>
<dbReference type="EMBL" id="AP028947">
    <property type="protein sequence ID" value="BET26314.1"/>
    <property type="molecule type" value="Genomic_DNA"/>
</dbReference>
<feature type="domain" description="Mce/MlaD" evidence="1">
    <location>
        <begin position="47"/>
        <end position="124"/>
    </location>
</feature>
<accession>A0AA86IZ66</accession>
<reference evidence="2 3" key="1">
    <citation type="submission" date="2023-10" db="EMBL/GenBank/DDBJ databases">
        <title>Complete Genome Sequence of Limnobacter thiooxidans CS-K2T, Isolated from freshwater lake sediments in Bavaria, Germany.</title>
        <authorList>
            <person name="Naruki M."/>
            <person name="Watanabe A."/>
            <person name="Warashina T."/>
            <person name="Morita T."/>
            <person name="Arakawa K."/>
        </authorList>
    </citation>
    <scope>NUCLEOTIDE SEQUENCE [LARGE SCALE GENOMIC DNA]</scope>
    <source>
        <strain evidence="2 3">CS-K2</strain>
    </source>
</reference>
<protein>
    <recommendedName>
        <fullName evidence="1">Mce/MlaD domain-containing protein</fullName>
    </recommendedName>
</protein>
<dbReference type="Pfam" id="PF02470">
    <property type="entry name" value="MlaD"/>
    <property type="match status" value="1"/>
</dbReference>
<dbReference type="AlphaFoldDB" id="A0AA86IZ66"/>
<proteinExistence type="predicted"/>
<evidence type="ECO:0000313" key="2">
    <source>
        <dbReference type="EMBL" id="BET26314.1"/>
    </source>
</evidence>
<dbReference type="KEGG" id="lto:RGQ30_18150"/>
<dbReference type="Proteomes" id="UP001329151">
    <property type="component" value="Chromosome"/>
</dbReference>
<evidence type="ECO:0000259" key="1">
    <source>
        <dbReference type="Pfam" id="PF02470"/>
    </source>
</evidence>
<evidence type="ECO:0000313" key="3">
    <source>
        <dbReference type="Proteomes" id="UP001329151"/>
    </source>
</evidence>
<dbReference type="InterPro" id="IPR052336">
    <property type="entry name" value="MlaD_Phospholipid_Transporter"/>
</dbReference>
<name>A0AA86IZ66_9BURK</name>
<gene>
    <name evidence="2" type="ORF">RGQ30_18150</name>
</gene>
<keyword evidence="3" id="KW-1185">Reference proteome</keyword>
<sequence>MSSVPSPLSVRDQQIKRTARSLWLLTLFLLLGLLALAAYRQGIFTPSTRVYLVLPGASGLDVGAPVRLRGFQIGEVAAIRLQDDLTVQAELQLESQRLPLLSIDTTARMARDTPVASKHIDLYPNPAQPVRLAQGHQLTFEEGQEIDDLLATVKRLMEQMNTTLAKVEPILENVDRVTAGLAEGLPALQSTGLQIASSAQTTAKNIERTSMAVNVMVQDMSANRSVMFEQLNSILLNARQSSEAVNSIVQDIQRKLPPALDSGQQLLNDAQDMSDGIRQRWPFSSLLSVPSASSVPLESFEGTAP</sequence>
<dbReference type="PANTHER" id="PTHR33371:SF4">
    <property type="entry name" value="INTERMEMBRANE PHOSPHOLIPID TRANSPORT SYSTEM BINDING PROTEIN MLAD"/>
    <property type="match status" value="1"/>
</dbReference>
<organism evidence="2 3">
    <name type="scientific">Limnobacter thiooxidans</name>
    <dbReference type="NCBI Taxonomy" id="131080"/>
    <lineage>
        <taxon>Bacteria</taxon>
        <taxon>Pseudomonadati</taxon>
        <taxon>Pseudomonadota</taxon>
        <taxon>Betaproteobacteria</taxon>
        <taxon>Burkholderiales</taxon>
        <taxon>Burkholderiaceae</taxon>
        <taxon>Limnobacter</taxon>
    </lineage>
</organism>